<keyword evidence="2" id="KW-0645">Protease</keyword>
<accession>A0A5M6DA28</accession>
<proteinExistence type="inferred from homology"/>
<evidence type="ECO:0000313" key="8">
    <source>
        <dbReference type="Proteomes" id="UP000324479"/>
    </source>
</evidence>
<keyword evidence="3" id="KW-0378">Hydrolase</keyword>
<comment type="similarity">
    <text evidence="1">Belongs to the peptidase S1C family.</text>
</comment>
<evidence type="ECO:0000256" key="2">
    <source>
        <dbReference type="ARBA" id="ARBA00022670"/>
    </source>
</evidence>
<dbReference type="Gene3D" id="2.30.42.10">
    <property type="match status" value="1"/>
</dbReference>
<dbReference type="PROSITE" id="PS50106">
    <property type="entry name" value="PDZ"/>
    <property type="match status" value="1"/>
</dbReference>
<dbReference type="Pfam" id="PF13365">
    <property type="entry name" value="Trypsin_2"/>
    <property type="match status" value="1"/>
</dbReference>
<dbReference type="InterPro" id="IPR036034">
    <property type="entry name" value="PDZ_sf"/>
</dbReference>
<keyword evidence="5" id="KW-1133">Transmembrane helix</keyword>
<keyword evidence="5" id="KW-0812">Transmembrane</keyword>
<dbReference type="SUPFAM" id="SSF50494">
    <property type="entry name" value="Trypsin-like serine proteases"/>
    <property type="match status" value="1"/>
</dbReference>
<protein>
    <submittedName>
        <fullName evidence="7">PDZ domain-containing protein</fullName>
    </submittedName>
</protein>
<reference evidence="7 8" key="1">
    <citation type="submission" date="2019-08" db="EMBL/GenBank/DDBJ databases">
        <authorList>
            <person name="Dhanesh K."/>
            <person name="Kumar G."/>
            <person name="Sasikala C."/>
            <person name="Venkata Ramana C."/>
        </authorList>
    </citation>
    <scope>NUCLEOTIDE SEQUENCE [LARGE SCALE GENOMIC DNA]</scope>
    <source>
        <strain evidence="7 8">JC645</strain>
    </source>
</reference>
<evidence type="ECO:0000256" key="1">
    <source>
        <dbReference type="ARBA" id="ARBA00010541"/>
    </source>
</evidence>
<dbReference type="Pfam" id="PF13180">
    <property type="entry name" value="PDZ_2"/>
    <property type="match status" value="1"/>
</dbReference>
<dbReference type="Proteomes" id="UP000324479">
    <property type="component" value="Unassembled WGS sequence"/>
</dbReference>
<dbReference type="InterPro" id="IPR009003">
    <property type="entry name" value="Peptidase_S1_PA"/>
</dbReference>
<feature type="compositionally biased region" description="Polar residues" evidence="4">
    <location>
        <begin position="15"/>
        <end position="24"/>
    </location>
</feature>
<dbReference type="SMART" id="SM00228">
    <property type="entry name" value="PDZ"/>
    <property type="match status" value="1"/>
</dbReference>
<evidence type="ECO:0000256" key="4">
    <source>
        <dbReference type="SAM" id="MobiDB-lite"/>
    </source>
</evidence>
<dbReference type="EMBL" id="VWOX01000004">
    <property type="protein sequence ID" value="KAA5544418.1"/>
    <property type="molecule type" value="Genomic_DNA"/>
</dbReference>
<feature type="domain" description="PDZ" evidence="6">
    <location>
        <begin position="410"/>
        <end position="506"/>
    </location>
</feature>
<sequence>MDHSPRRFTPEPSVDGTQPVQSQPAECRPEPPHPALPPILPDVSAHEVSADIASADETTASDPAEAPPRLSFEAIDVAAGADCDPSNGDHLLSQHVPAEARLAEHRLAEVNRSATALTESAAGEPPIEVTLDDVVCESAPRTIPAPRRGEPILHSLVLLATILIMLGAARFVVPGIVEEIRYAQHRGQLRAEFEVASEGLRNVSLDTLSQAYQMVTAAAGPSVVHINVTRNSDPGMRGVNYRDSAPMPVSDQGSGVIVDPAGFVLTNRHVIADGEEIEVTLSDGRTVVASVTGTDPVTDLAVLKIDADRLIPIPWGDSERIRVGSPVWAIGSPFGLDRTVTFGILSGKHRVIRASERYQDFMQSDVAVNPGNSGGPLVDSKGTLIGINTAIVGDTYQGVSFSIPSAVAKKVYEQIRKSGSVARGWLGVSLEEVPDALVAGDNYRVRGARVDSLADNGSGAAKAGLQPGDIIAKVDAEPIRDVLHLIQVIGNAMAGTQVRLSVIRDTQQFEVDVLLGERPAPLVLR</sequence>
<evidence type="ECO:0000313" key="7">
    <source>
        <dbReference type="EMBL" id="KAA5544418.1"/>
    </source>
</evidence>
<feature type="transmembrane region" description="Helical" evidence="5">
    <location>
        <begin position="156"/>
        <end position="177"/>
    </location>
</feature>
<keyword evidence="5" id="KW-0472">Membrane</keyword>
<dbReference type="PANTHER" id="PTHR43343:SF3">
    <property type="entry name" value="PROTEASE DO-LIKE 8, CHLOROPLASTIC"/>
    <property type="match status" value="1"/>
</dbReference>
<dbReference type="Gene3D" id="2.40.10.10">
    <property type="entry name" value="Trypsin-like serine proteases"/>
    <property type="match status" value="2"/>
</dbReference>
<dbReference type="InterPro" id="IPR051201">
    <property type="entry name" value="Chloro_Bact_Ser_Proteases"/>
</dbReference>
<dbReference type="RefSeq" id="WP_150076027.1">
    <property type="nucleotide sequence ID" value="NZ_VWOX01000004.1"/>
</dbReference>
<dbReference type="InterPro" id="IPR001940">
    <property type="entry name" value="Peptidase_S1C"/>
</dbReference>
<organism evidence="7 8">
    <name type="scientific">Roseiconus nitratireducens</name>
    <dbReference type="NCBI Taxonomy" id="2605748"/>
    <lineage>
        <taxon>Bacteria</taxon>
        <taxon>Pseudomonadati</taxon>
        <taxon>Planctomycetota</taxon>
        <taxon>Planctomycetia</taxon>
        <taxon>Pirellulales</taxon>
        <taxon>Pirellulaceae</taxon>
        <taxon>Roseiconus</taxon>
    </lineage>
</organism>
<dbReference type="PANTHER" id="PTHR43343">
    <property type="entry name" value="PEPTIDASE S12"/>
    <property type="match status" value="1"/>
</dbReference>
<dbReference type="InterPro" id="IPR001478">
    <property type="entry name" value="PDZ"/>
</dbReference>
<keyword evidence="8" id="KW-1185">Reference proteome</keyword>
<comment type="caution">
    <text evidence="7">The sequence shown here is derived from an EMBL/GenBank/DDBJ whole genome shotgun (WGS) entry which is preliminary data.</text>
</comment>
<gene>
    <name evidence="7" type="ORF">FYK55_08770</name>
</gene>
<dbReference type="GO" id="GO:0006508">
    <property type="term" value="P:proteolysis"/>
    <property type="evidence" value="ECO:0007669"/>
    <property type="project" value="UniProtKB-KW"/>
</dbReference>
<dbReference type="PRINTS" id="PR00834">
    <property type="entry name" value="PROTEASES2C"/>
</dbReference>
<evidence type="ECO:0000256" key="3">
    <source>
        <dbReference type="ARBA" id="ARBA00022801"/>
    </source>
</evidence>
<dbReference type="AlphaFoldDB" id="A0A5M6DA28"/>
<feature type="region of interest" description="Disordered" evidence="4">
    <location>
        <begin position="1"/>
        <end position="68"/>
    </location>
</feature>
<dbReference type="GO" id="GO:0004252">
    <property type="term" value="F:serine-type endopeptidase activity"/>
    <property type="evidence" value="ECO:0007669"/>
    <property type="project" value="InterPro"/>
</dbReference>
<dbReference type="InterPro" id="IPR043504">
    <property type="entry name" value="Peptidase_S1_PA_chymotrypsin"/>
</dbReference>
<dbReference type="SUPFAM" id="SSF50156">
    <property type="entry name" value="PDZ domain-like"/>
    <property type="match status" value="1"/>
</dbReference>
<evidence type="ECO:0000256" key="5">
    <source>
        <dbReference type="SAM" id="Phobius"/>
    </source>
</evidence>
<evidence type="ECO:0000259" key="6">
    <source>
        <dbReference type="PROSITE" id="PS50106"/>
    </source>
</evidence>
<name>A0A5M6DA28_9BACT</name>